<dbReference type="Pfam" id="PF00356">
    <property type="entry name" value="LacI"/>
    <property type="match status" value="1"/>
</dbReference>
<dbReference type="AlphaFoldDB" id="A0A0P0Z3A2"/>
<protein>
    <submittedName>
        <fullName evidence="6">Transcriptional regulator, LacI family</fullName>
    </submittedName>
</protein>
<organism evidence="6">
    <name type="scientific">Aureimonas frigidaquae</name>
    <dbReference type="NCBI Taxonomy" id="424757"/>
    <lineage>
        <taxon>Bacteria</taxon>
        <taxon>Pseudomonadati</taxon>
        <taxon>Pseudomonadota</taxon>
        <taxon>Alphaproteobacteria</taxon>
        <taxon>Hyphomicrobiales</taxon>
        <taxon>Aurantimonadaceae</taxon>
        <taxon>Aureimonas</taxon>
    </lineage>
</organism>
<evidence type="ECO:0000259" key="5">
    <source>
        <dbReference type="PROSITE" id="PS50932"/>
    </source>
</evidence>
<dbReference type="PANTHER" id="PTHR30146:SF33">
    <property type="entry name" value="TRANSCRIPTIONAL REGULATOR"/>
    <property type="match status" value="1"/>
</dbReference>
<keyword evidence="3" id="KW-0804">Transcription</keyword>
<evidence type="ECO:0000256" key="1">
    <source>
        <dbReference type="ARBA" id="ARBA00023015"/>
    </source>
</evidence>
<dbReference type="InterPro" id="IPR000843">
    <property type="entry name" value="HTH_LacI"/>
</dbReference>
<evidence type="ECO:0000256" key="2">
    <source>
        <dbReference type="ARBA" id="ARBA00023125"/>
    </source>
</evidence>
<dbReference type="GO" id="GO:0003700">
    <property type="term" value="F:DNA-binding transcription factor activity"/>
    <property type="evidence" value="ECO:0007669"/>
    <property type="project" value="TreeGrafter"/>
</dbReference>
<keyword evidence="2" id="KW-0238">DNA-binding</keyword>
<evidence type="ECO:0000313" key="6">
    <source>
        <dbReference type="EMBL" id="BAT28588.1"/>
    </source>
</evidence>
<dbReference type="SUPFAM" id="SSF47413">
    <property type="entry name" value="lambda repressor-like DNA-binding domains"/>
    <property type="match status" value="1"/>
</dbReference>
<dbReference type="Gene3D" id="3.40.50.2300">
    <property type="match status" value="2"/>
</dbReference>
<evidence type="ECO:0000256" key="4">
    <source>
        <dbReference type="SAM" id="MobiDB-lite"/>
    </source>
</evidence>
<name>A0A0P0Z3A2_9HYPH</name>
<accession>A0A0P0Z3A2</accession>
<dbReference type="PROSITE" id="PS50932">
    <property type="entry name" value="HTH_LACI_2"/>
    <property type="match status" value="1"/>
</dbReference>
<sequence>MIPAGPERFASTRDRIEVTQGKAPTGKPRTKRPSASGVKMRDVARLAGTSTQTVSRVISRPELVAESTRQLVERAIVELNYIPNSAARLLASSASRIVAVIIPSLSATVYAQEVHHIVRVLEERSFSTLIGNSDYSQEREERLVQSFLERQPEGFILTGTEHTERTTALLKRSGVPIVETFDGDSPAMDMSVGFSNFQAGRTVAELFRTRGLSRLAFVGGRQDQDFRANARYAGYCDRLAQDGLAPVVRVELDLPMRQADGIAALDRVLAAEPLTQAIFFSADNMAISALLECNRRGIGVPDQIAICGFGNYDYGDALIPSLTTISVPFEEMGALAAREILARIDGDSERPRQTVMPFRLIRRGSA</sequence>
<reference evidence="6" key="1">
    <citation type="journal article" date="2015" name="Proc. Natl. Acad. Sci. U.S.A.">
        <title>Bacterial clade with the ribosomal RNA operon on a small plasmid rather than the chromosome.</title>
        <authorList>
            <person name="Anda M."/>
            <person name="Ohtsubo Y."/>
            <person name="Okubo T."/>
            <person name="Sugawara M."/>
            <person name="Nagata Y."/>
            <person name="Tsuda M."/>
            <person name="Minamisawa K."/>
            <person name="Mitsui H."/>
        </authorList>
    </citation>
    <scope>NUCLEOTIDE SEQUENCE</scope>
    <source>
        <strain evidence="6">JCM 14755</strain>
    </source>
</reference>
<dbReference type="SUPFAM" id="SSF53822">
    <property type="entry name" value="Periplasmic binding protein-like I"/>
    <property type="match status" value="1"/>
</dbReference>
<feature type="domain" description="HTH lacI-type" evidence="5">
    <location>
        <begin position="38"/>
        <end position="92"/>
    </location>
</feature>
<dbReference type="Gene3D" id="1.10.260.40">
    <property type="entry name" value="lambda repressor-like DNA-binding domains"/>
    <property type="match status" value="1"/>
</dbReference>
<feature type="region of interest" description="Disordered" evidence="4">
    <location>
        <begin position="1"/>
        <end position="38"/>
    </location>
</feature>
<dbReference type="Pfam" id="PF13377">
    <property type="entry name" value="Peripla_BP_3"/>
    <property type="match status" value="1"/>
</dbReference>
<dbReference type="GO" id="GO:0000976">
    <property type="term" value="F:transcription cis-regulatory region binding"/>
    <property type="evidence" value="ECO:0007669"/>
    <property type="project" value="TreeGrafter"/>
</dbReference>
<dbReference type="PANTHER" id="PTHR30146">
    <property type="entry name" value="LACI-RELATED TRANSCRIPTIONAL REPRESSOR"/>
    <property type="match status" value="1"/>
</dbReference>
<evidence type="ECO:0000256" key="3">
    <source>
        <dbReference type="ARBA" id="ARBA00023163"/>
    </source>
</evidence>
<dbReference type="EMBL" id="LC066377">
    <property type="protein sequence ID" value="BAT28588.1"/>
    <property type="molecule type" value="Genomic_DNA"/>
</dbReference>
<dbReference type="SMART" id="SM00354">
    <property type="entry name" value="HTH_LACI"/>
    <property type="match status" value="1"/>
</dbReference>
<proteinExistence type="predicted"/>
<dbReference type="InterPro" id="IPR046335">
    <property type="entry name" value="LacI/GalR-like_sensor"/>
</dbReference>
<dbReference type="InterPro" id="IPR028082">
    <property type="entry name" value="Peripla_BP_I"/>
</dbReference>
<dbReference type="CDD" id="cd01392">
    <property type="entry name" value="HTH_LacI"/>
    <property type="match status" value="1"/>
</dbReference>
<keyword evidence="1" id="KW-0805">Transcription regulation</keyword>
<dbReference type="CDD" id="cd01575">
    <property type="entry name" value="PBP1_GntR"/>
    <property type="match status" value="1"/>
</dbReference>
<dbReference type="InterPro" id="IPR010982">
    <property type="entry name" value="Lambda_DNA-bd_dom_sf"/>
</dbReference>